<protein>
    <submittedName>
        <fullName evidence="1">Uncharacterized protein</fullName>
    </submittedName>
</protein>
<name>A0AAV3Z087_9GAST</name>
<dbReference type="Proteomes" id="UP000735302">
    <property type="component" value="Unassembled WGS sequence"/>
</dbReference>
<evidence type="ECO:0000313" key="1">
    <source>
        <dbReference type="EMBL" id="GFN87907.1"/>
    </source>
</evidence>
<accession>A0AAV3Z087</accession>
<organism evidence="1 2">
    <name type="scientific">Plakobranchus ocellatus</name>
    <dbReference type="NCBI Taxonomy" id="259542"/>
    <lineage>
        <taxon>Eukaryota</taxon>
        <taxon>Metazoa</taxon>
        <taxon>Spiralia</taxon>
        <taxon>Lophotrochozoa</taxon>
        <taxon>Mollusca</taxon>
        <taxon>Gastropoda</taxon>
        <taxon>Heterobranchia</taxon>
        <taxon>Euthyneura</taxon>
        <taxon>Panpulmonata</taxon>
        <taxon>Sacoglossa</taxon>
        <taxon>Placobranchoidea</taxon>
        <taxon>Plakobranchidae</taxon>
        <taxon>Plakobranchus</taxon>
    </lineage>
</organism>
<keyword evidence="2" id="KW-1185">Reference proteome</keyword>
<dbReference type="EMBL" id="BLXT01001819">
    <property type="protein sequence ID" value="GFN87907.1"/>
    <property type="molecule type" value="Genomic_DNA"/>
</dbReference>
<sequence>MQSTIHVSLGGPSIDGTRNAAHDLLARAVPQAKTPLSIGHSTTSQHYTSQPIMDSSDEDTLIMLTTLNNRKRREKGGSCGAENIFY</sequence>
<reference evidence="1 2" key="1">
    <citation type="journal article" date="2021" name="Elife">
        <title>Chloroplast acquisition without the gene transfer in kleptoplastic sea slugs, Plakobranchus ocellatus.</title>
        <authorList>
            <person name="Maeda T."/>
            <person name="Takahashi S."/>
            <person name="Yoshida T."/>
            <person name="Shimamura S."/>
            <person name="Takaki Y."/>
            <person name="Nagai Y."/>
            <person name="Toyoda A."/>
            <person name="Suzuki Y."/>
            <person name="Arimoto A."/>
            <person name="Ishii H."/>
            <person name="Satoh N."/>
            <person name="Nishiyama T."/>
            <person name="Hasebe M."/>
            <person name="Maruyama T."/>
            <person name="Minagawa J."/>
            <person name="Obokata J."/>
            <person name="Shigenobu S."/>
        </authorList>
    </citation>
    <scope>NUCLEOTIDE SEQUENCE [LARGE SCALE GENOMIC DNA]</scope>
</reference>
<gene>
    <name evidence="1" type="ORF">PoB_001441300</name>
</gene>
<evidence type="ECO:0000313" key="2">
    <source>
        <dbReference type="Proteomes" id="UP000735302"/>
    </source>
</evidence>
<comment type="caution">
    <text evidence="1">The sequence shown here is derived from an EMBL/GenBank/DDBJ whole genome shotgun (WGS) entry which is preliminary data.</text>
</comment>
<dbReference type="AlphaFoldDB" id="A0AAV3Z087"/>
<proteinExistence type="predicted"/>